<dbReference type="InterPro" id="IPR028098">
    <property type="entry name" value="Glyco_trans_4-like_N"/>
</dbReference>
<proteinExistence type="predicted"/>
<reference evidence="2 3" key="1">
    <citation type="submission" date="2019-06" db="EMBL/GenBank/DDBJ databases">
        <title>New taxonomy in bacterial strain CC-CFT640, isolated from vineyard.</title>
        <authorList>
            <person name="Lin S.-Y."/>
            <person name="Tsai C.-F."/>
            <person name="Young C.-C."/>
        </authorList>
    </citation>
    <scope>NUCLEOTIDE SEQUENCE [LARGE SCALE GENOMIC DNA]</scope>
    <source>
        <strain evidence="2 3">CC-CFT640</strain>
    </source>
</reference>
<dbReference type="Pfam" id="PF13439">
    <property type="entry name" value="Glyco_transf_4"/>
    <property type="match status" value="1"/>
</dbReference>
<evidence type="ECO:0000259" key="1">
    <source>
        <dbReference type="Pfam" id="PF13439"/>
    </source>
</evidence>
<dbReference type="SUPFAM" id="SSF53756">
    <property type="entry name" value="UDP-Glycosyltransferase/glycogen phosphorylase"/>
    <property type="match status" value="1"/>
</dbReference>
<dbReference type="Proteomes" id="UP000321638">
    <property type="component" value="Unassembled WGS sequence"/>
</dbReference>
<dbReference type="RefSeq" id="WP_147850914.1">
    <property type="nucleotide sequence ID" value="NZ_VDUZ01000047.1"/>
</dbReference>
<dbReference type="OrthoDB" id="9790710at2"/>
<dbReference type="PANTHER" id="PTHR45947:SF3">
    <property type="entry name" value="SULFOQUINOVOSYL TRANSFERASE SQD2"/>
    <property type="match status" value="1"/>
</dbReference>
<evidence type="ECO:0000313" key="3">
    <source>
        <dbReference type="Proteomes" id="UP000321638"/>
    </source>
</evidence>
<evidence type="ECO:0000313" key="2">
    <source>
        <dbReference type="EMBL" id="TXL71177.1"/>
    </source>
</evidence>
<dbReference type="PANTHER" id="PTHR45947">
    <property type="entry name" value="SULFOQUINOVOSYL TRANSFERASE SQD2"/>
    <property type="match status" value="1"/>
</dbReference>
<feature type="domain" description="Glycosyltransferase subfamily 4-like N-terminal" evidence="1">
    <location>
        <begin position="13"/>
        <end position="110"/>
    </location>
</feature>
<dbReference type="InterPro" id="IPR050194">
    <property type="entry name" value="Glycosyltransferase_grp1"/>
</dbReference>
<protein>
    <submittedName>
        <fullName evidence="2">Glycosyltransferase family 4 protein</fullName>
    </submittedName>
</protein>
<keyword evidence="2" id="KW-0808">Transferase</keyword>
<dbReference type="CDD" id="cd03801">
    <property type="entry name" value="GT4_PimA-like"/>
    <property type="match status" value="1"/>
</dbReference>
<dbReference type="GO" id="GO:0016758">
    <property type="term" value="F:hexosyltransferase activity"/>
    <property type="evidence" value="ECO:0007669"/>
    <property type="project" value="TreeGrafter"/>
</dbReference>
<sequence>MRILVYPHTMELGGSQLNAIQLAAAVRDRGHEVIVLSEPGPLVERVRAMGLEHIEISAHRRRPSPGVMGTLARLVRDRGVEVVHGYEWPPILEAFYGLRSRRGIAVVGTIMSMSVAPFVPRTVPLIVGTERIREAALAAGHRRVTLLEPPVDTEADHPSIGGGEFRARHGIGAGEVVAMMVCRLVPDLKLEGLLTACDAAGELARAGYKLRLVIVGDGPARNAVAERAAQTNATVGRQVVVLAGALDDPRPAYAGADITIGQGGSALRGMAFAKPLIVVGERGFSELLTPETAPTFLRQGWYGLGAGSLGHGADGLRAALMRLLEAPELRQALGCFARQLVLDRFSLRQAARLQEAEYLAAIEQRVAPVATMADAARSGAGLVAMKLRSKYRRWRGTGVTDDSNGLAVVAKVLAVGMMPRREGSAARRRAERGISN</sequence>
<keyword evidence="3" id="KW-1185">Reference proteome</keyword>
<comment type="caution">
    <text evidence="2">The sequence shown here is derived from an EMBL/GenBank/DDBJ whole genome shotgun (WGS) entry which is preliminary data.</text>
</comment>
<dbReference type="Pfam" id="PF13692">
    <property type="entry name" value="Glyco_trans_1_4"/>
    <property type="match status" value="1"/>
</dbReference>
<organism evidence="2 3">
    <name type="scientific">Vineibacter terrae</name>
    <dbReference type="NCBI Taxonomy" id="2586908"/>
    <lineage>
        <taxon>Bacteria</taxon>
        <taxon>Pseudomonadati</taxon>
        <taxon>Pseudomonadota</taxon>
        <taxon>Alphaproteobacteria</taxon>
        <taxon>Hyphomicrobiales</taxon>
        <taxon>Vineibacter</taxon>
    </lineage>
</organism>
<gene>
    <name evidence="2" type="ORF">FHP25_31185</name>
</gene>
<accession>A0A5C8PC61</accession>
<name>A0A5C8PC61_9HYPH</name>
<dbReference type="Gene3D" id="3.40.50.2000">
    <property type="entry name" value="Glycogen Phosphorylase B"/>
    <property type="match status" value="2"/>
</dbReference>
<dbReference type="AlphaFoldDB" id="A0A5C8PC61"/>
<dbReference type="EMBL" id="VDUZ01000047">
    <property type="protein sequence ID" value="TXL71177.1"/>
    <property type="molecule type" value="Genomic_DNA"/>
</dbReference>